<organism evidence="2">
    <name type="scientific">Tetraselmis sp. GSL018</name>
    <dbReference type="NCBI Taxonomy" id="582737"/>
    <lineage>
        <taxon>Eukaryota</taxon>
        <taxon>Viridiplantae</taxon>
        <taxon>Chlorophyta</taxon>
        <taxon>core chlorophytes</taxon>
        <taxon>Chlorodendrophyceae</taxon>
        <taxon>Chlorodendrales</taxon>
        <taxon>Chlorodendraceae</taxon>
        <taxon>Tetraselmis</taxon>
    </lineage>
</organism>
<evidence type="ECO:0000313" key="2">
    <source>
        <dbReference type="EMBL" id="JAC76734.1"/>
    </source>
</evidence>
<name>A0A061S157_9CHLO</name>
<accession>A0A061S157</accession>
<feature type="non-terminal residue" evidence="2">
    <location>
        <position position="1"/>
    </location>
</feature>
<feature type="region of interest" description="Disordered" evidence="1">
    <location>
        <begin position="1"/>
        <end position="88"/>
    </location>
</feature>
<gene>
    <name evidence="2" type="ORF">TSPGSL018_19389</name>
</gene>
<reference evidence="2" key="1">
    <citation type="submission" date="2014-05" db="EMBL/GenBank/DDBJ databases">
        <title>The transcriptome of the halophilic microalga Tetraselmis sp. GSL018 isolated from the Great Salt Lake, Utah.</title>
        <authorList>
            <person name="Jinkerson R.E."/>
            <person name="D'Adamo S."/>
            <person name="Posewitz M.C."/>
        </authorList>
    </citation>
    <scope>NUCLEOTIDE SEQUENCE</scope>
    <source>
        <strain evidence="2">GSL018</strain>
    </source>
</reference>
<dbReference type="AlphaFoldDB" id="A0A061S157"/>
<protein>
    <submittedName>
        <fullName evidence="2">Uncharacterized protein</fullName>
    </submittedName>
</protein>
<feature type="compositionally biased region" description="Low complexity" evidence="1">
    <location>
        <begin position="1"/>
        <end position="14"/>
    </location>
</feature>
<proteinExistence type="predicted"/>
<evidence type="ECO:0000256" key="1">
    <source>
        <dbReference type="SAM" id="MobiDB-lite"/>
    </source>
</evidence>
<dbReference type="EMBL" id="GBEZ01008826">
    <property type="protein sequence ID" value="JAC76734.1"/>
    <property type="molecule type" value="Transcribed_RNA"/>
</dbReference>
<sequence>LQDAAGGAAAPPAGESLDAVVAVAAGEPDRSENSEKAPAGTTPPPRARVTVPQTPEIADGSSMDPPCTVAAGEEPGKPRAQQHKPPVRRSLAVDIETPNAAEGGVGAVEQPLFTGGTKEEAPPARAQDARAGKELRHNGLPKSGGMIASIICTALVGYYCKPVAGLAFCLAPENSRVKKILRRLL</sequence>